<accession>A0A8H5HY60</accession>
<organism evidence="1 2">
    <name type="scientific">Collybiopsis confluens</name>
    <dbReference type="NCBI Taxonomy" id="2823264"/>
    <lineage>
        <taxon>Eukaryota</taxon>
        <taxon>Fungi</taxon>
        <taxon>Dikarya</taxon>
        <taxon>Basidiomycota</taxon>
        <taxon>Agaricomycotina</taxon>
        <taxon>Agaricomycetes</taxon>
        <taxon>Agaricomycetidae</taxon>
        <taxon>Agaricales</taxon>
        <taxon>Marasmiineae</taxon>
        <taxon>Omphalotaceae</taxon>
        <taxon>Collybiopsis</taxon>
    </lineage>
</organism>
<sequence>MSVATDPQRLEIPSLAKWSEDHMAAIFEAVTEEDALKAIADTFPDDVKATLNGNPLPRDLIDKFVLVMRPSKDGGLKVHWKEQAEVPKDPDHRNGAFGGFYYITGLMKPHPVTGEMVPFIRYKTVTVKIESLSDDRSYDSRKITELVFVGSDKPVDP</sequence>
<keyword evidence="2" id="KW-1185">Reference proteome</keyword>
<proteinExistence type="predicted"/>
<name>A0A8H5HY60_9AGAR</name>
<reference evidence="1 2" key="1">
    <citation type="journal article" date="2020" name="ISME J.">
        <title>Uncovering the hidden diversity of litter-decomposition mechanisms in mushroom-forming fungi.</title>
        <authorList>
            <person name="Floudas D."/>
            <person name="Bentzer J."/>
            <person name="Ahren D."/>
            <person name="Johansson T."/>
            <person name="Persson P."/>
            <person name="Tunlid A."/>
        </authorList>
    </citation>
    <scope>NUCLEOTIDE SEQUENCE [LARGE SCALE GENOMIC DNA]</scope>
    <source>
        <strain evidence="1 2">CBS 406.79</strain>
    </source>
</reference>
<evidence type="ECO:0000313" key="1">
    <source>
        <dbReference type="EMBL" id="KAF5391600.1"/>
    </source>
</evidence>
<dbReference type="Proteomes" id="UP000518752">
    <property type="component" value="Unassembled WGS sequence"/>
</dbReference>
<protein>
    <submittedName>
        <fullName evidence="1">Uncharacterized protein</fullName>
    </submittedName>
</protein>
<dbReference type="OrthoDB" id="2845803at2759"/>
<evidence type="ECO:0000313" key="2">
    <source>
        <dbReference type="Proteomes" id="UP000518752"/>
    </source>
</evidence>
<comment type="caution">
    <text evidence="1">The sequence shown here is derived from an EMBL/GenBank/DDBJ whole genome shotgun (WGS) entry which is preliminary data.</text>
</comment>
<gene>
    <name evidence="1" type="ORF">D9757_002534</name>
</gene>
<dbReference type="EMBL" id="JAACJN010000009">
    <property type="protein sequence ID" value="KAF5391600.1"/>
    <property type="molecule type" value="Genomic_DNA"/>
</dbReference>
<dbReference type="AlphaFoldDB" id="A0A8H5HY60"/>